<dbReference type="GO" id="GO:0005737">
    <property type="term" value="C:cytoplasm"/>
    <property type="evidence" value="ECO:0007669"/>
    <property type="project" value="UniProtKB-SubCell"/>
</dbReference>
<dbReference type="InterPro" id="IPR017408">
    <property type="entry name" value="Arginine_N-MeTrfase_2"/>
</dbReference>
<keyword evidence="2 6" id="KW-0489">Methyltransferase</keyword>
<evidence type="ECO:0000256" key="5">
    <source>
        <dbReference type="ARBA" id="ARBA00023242"/>
    </source>
</evidence>
<dbReference type="AlphaFoldDB" id="A0A875S2I3"/>
<name>A0A875S2I3_EENNA</name>
<evidence type="ECO:0000256" key="2">
    <source>
        <dbReference type="ARBA" id="ARBA00022603"/>
    </source>
</evidence>
<dbReference type="GeneID" id="62196717"/>
<evidence type="ECO:0000259" key="7">
    <source>
        <dbReference type="PROSITE" id="PS51559"/>
    </source>
</evidence>
<dbReference type="RefSeq" id="XP_038779496.1">
    <property type="nucleotide sequence ID" value="XM_038923568.1"/>
</dbReference>
<dbReference type="EMBL" id="CP064815">
    <property type="protein sequence ID" value="QPG75931.1"/>
    <property type="molecule type" value="Genomic_DNA"/>
</dbReference>
<comment type="subcellular location">
    <subcellularLocation>
        <location evidence="6">Cytoplasm</location>
    </subcellularLocation>
    <subcellularLocation>
        <location evidence="6">Nucleus</location>
    </subcellularLocation>
</comment>
<comment type="subunit">
    <text evidence="6">Monomer.</text>
</comment>
<dbReference type="GO" id="GO:0019702">
    <property type="term" value="F:protein arginine N5-methyltransferase activity"/>
    <property type="evidence" value="ECO:0007669"/>
    <property type="project" value="TreeGrafter"/>
</dbReference>
<sequence>MSELHNLCYLGERPITKENYLDKLRLLLKKGVPSTYTVEDAFAEEHGLKEAIKGSTTTPLHLICESLPKDTSREEEDIILTMIDELFLNGAGWCLTNEKDETPGCVLLRRGLHGSKYWQKMVDAGVRAELLFRRLDDDKIEFIDEIESEEIPQLVEADTIEGMDKEVAKNNAGLKEKTEVLDKDPTNTTSSYLKTKLAYKDGALVTNERCDGVMMQWEDILMKAGCNSLFKSIDDPKEVNILNIGFGMGIIDSMIQERNPTTHYICEAHPDVLQKMKEDGWMKKKNVVVLEGKWQDTVPPLLSRGIFFDGIYYDTYSEHYQDMLELFDMIVGLLKPTGTFSFFNGLGADRLICYEVYKKVVEIDLDIYGLSVKFNEIRPPENALRPAQEDDSVWKGIKRAYWKCPTYYHPEVSFA</sequence>
<evidence type="ECO:0000256" key="4">
    <source>
        <dbReference type="ARBA" id="ARBA00022691"/>
    </source>
</evidence>
<dbReference type="InterPro" id="IPR029063">
    <property type="entry name" value="SAM-dependent_MTases_sf"/>
</dbReference>
<dbReference type="PANTHER" id="PTHR32379">
    <property type="entry name" value="GUANIDINOACETATE N-METHYLTRANSFERASE"/>
    <property type="match status" value="1"/>
</dbReference>
<evidence type="ECO:0000256" key="3">
    <source>
        <dbReference type="ARBA" id="ARBA00022679"/>
    </source>
</evidence>
<evidence type="ECO:0000313" key="8">
    <source>
        <dbReference type="EMBL" id="QPG75931.1"/>
    </source>
</evidence>
<reference evidence="8" key="1">
    <citation type="submission" date="2020-10" db="EMBL/GenBank/DDBJ databases">
        <authorList>
            <person name="Roach M.J.R."/>
        </authorList>
    </citation>
    <scope>NUCLEOTIDE SEQUENCE</scope>
    <source>
        <strain evidence="8">CBS 1945</strain>
    </source>
</reference>
<keyword evidence="4" id="KW-0949">S-adenosyl-L-methionine</keyword>
<comment type="similarity">
    <text evidence="6">Belongs to the class I-like SAM-binding methyltransferase superfamily. RMT2 methyltransferase family.</text>
</comment>
<keyword evidence="5 6" id="KW-0539">Nucleus</keyword>
<dbReference type="OrthoDB" id="19014at2759"/>
<dbReference type="InterPro" id="IPR051038">
    <property type="entry name" value="RMT2/GAMT_Mtase"/>
</dbReference>
<dbReference type="GO" id="GO:0005634">
    <property type="term" value="C:nucleus"/>
    <property type="evidence" value="ECO:0007669"/>
    <property type="project" value="UniProtKB-SubCell"/>
</dbReference>
<dbReference type="InterPro" id="IPR026480">
    <property type="entry name" value="RMT2_dom"/>
</dbReference>
<keyword evidence="1 6" id="KW-0963">Cytoplasm</keyword>
<dbReference type="PIRSF" id="PIRSF038148">
    <property type="entry name" value="Arginine_N-mtfrase-2"/>
    <property type="match status" value="1"/>
</dbReference>
<keyword evidence="9" id="KW-1185">Reference proteome</keyword>
<dbReference type="EC" id="2.1.1.-" evidence="6"/>
<dbReference type="Proteomes" id="UP000662931">
    <property type="component" value="Chromosome 4"/>
</dbReference>
<proteinExistence type="inferred from homology"/>
<evidence type="ECO:0000256" key="1">
    <source>
        <dbReference type="ARBA" id="ARBA00022490"/>
    </source>
</evidence>
<dbReference type="CDD" id="cd02440">
    <property type="entry name" value="AdoMet_MTases"/>
    <property type="match status" value="1"/>
</dbReference>
<comment type="function">
    <text evidence="6">S-adenosyl-L-methionine-dependent protein-arginine N-methyltransferase that methylates the delta-nitrogen atom of arginine residues to form N5-methylarginine (type IV) in target proteins. Monomethylates ribosomal protein L12.</text>
</comment>
<evidence type="ECO:0000313" key="9">
    <source>
        <dbReference type="Proteomes" id="UP000662931"/>
    </source>
</evidence>
<accession>A0A875S2I3</accession>
<dbReference type="KEGG" id="bnn:FOA43_003317"/>
<organism evidence="8 9">
    <name type="scientific">Eeniella nana</name>
    <name type="common">Yeast</name>
    <name type="synonym">Brettanomyces nanus</name>
    <dbReference type="NCBI Taxonomy" id="13502"/>
    <lineage>
        <taxon>Eukaryota</taxon>
        <taxon>Fungi</taxon>
        <taxon>Dikarya</taxon>
        <taxon>Ascomycota</taxon>
        <taxon>Saccharomycotina</taxon>
        <taxon>Pichiomycetes</taxon>
        <taxon>Pichiales</taxon>
        <taxon>Pichiaceae</taxon>
        <taxon>Brettanomyces</taxon>
    </lineage>
</organism>
<dbReference type="PROSITE" id="PS51559">
    <property type="entry name" value="SAM_RMT2"/>
    <property type="match status" value="1"/>
</dbReference>
<dbReference type="SUPFAM" id="SSF53335">
    <property type="entry name" value="S-adenosyl-L-methionine-dependent methyltransferases"/>
    <property type="match status" value="1"/>
</dbReference>
<feature type="domain" description="RMT2" evidence="7">
    <location>
        <begin position="183"/>
        <end position="415"/>
    </location>
</feature>
<dbReference type="Gene3D" id="3.40.50.150">
    <property type="entry name" value="Vaccinia Virus protein VP39"/>
    <property type="match status" value="1"/>
</dbReference>
<dbReference type="FunFam" id="3.40.50.150:FF:000310">
    <property type="entry name" value="Arginine N-methyltransferase 2"/>
    <property type="match status" value="1"/>
</dbReference>
<dbReference type="GO" id="GO:0032259">
    <property type="term" value="P:methylation"/>
    <property type="evidence" value="ECO:0007669"/>
    <property type="project" value="UniProtKB-KW"/>
</dbReference>
<gene>
    <name evidence="8" type="ORF">FOA43_003317</name>
</gene>
<keyword evidence="3 6" id="KW-0808">Transferase</keyword>
<dbReference type="PANTHER" id="PTHR32379:SF1">
    <property type="entry name" value="GUANIDINOACETATE N-METHYLTRANSFERASE"/>
    <property type="match status" value="1"/>
</dbReference>
<evidence type="ECO:0000256" key="6">
    <source>
        <dbReference type="PIRNR" id="PIRNR038148"/>
    </source>
</evidence>
<protein>
    <recommendedName>
        <fullName evidence="6">Arginine N-methyltransferase 2</fullName>
        <ecNumber evidence="6">2.1.1.-</ecNumber>
    </recommendedName>
</protein>